<dbReference type="PANTHER" id="PTHR31374">
    <property type="entry name" value="AUXIN-INDUCED PROTEIN-LIKE-RELATED"/>
    <property type="match status" value="1"/>
</dbReference>
<dbReference type="InterPro" id="IPR003676">
    <property type="entry name" value="SAUR_fam"/>
</dbReference>
<sequence length="114" mass="13200">MGGIKGECKKNMIKIPKGCFSVYVGSERQRFIVKTKFVAHPLFKMLLDEAEEEFGFQNDGPIRLPCNVDLFYKVLAEMNNFDEEVNKINDGIFRSFNKAKRFSLFCSSKPKLYE</sequence>
<protein>
    <submittedName>
        <fullName evidence="2">Uncharacterized protein</fullName>
    </submittedName>
</protein>
<dbReference type="PANTHER" id="PTHR31374:SF395">
    <property type="entry name" value="SMALL AUXIN-UP RNA-RELATED"/>
    <property type="match status" value="1"/>
</dbReference>
<evidence type="ECO:0000313" key="3">
    <source>
        <dbReference type="Proteomes" id="UP001058974"/>
    </source>
</evidence>
<evidence type="ECO:0000256" key="1">
    <source>
        <dbReference type="ARBA" id="ARBA00006974"/>
    </source>
</evidence>
<dbReference type="GO" id="GO:0009733">
    <property type="term" value="P:response to auxin"/>
    <property type="evidence" value="ECO:0007669"/>
    <property type="project" value="InterPro"/>
</dbReference>
<name>A0A9D4WNA2_PEA</name>
<evidence type="ECO:0000313" key="2">
    <source>
        <dbReference type="EMBL" id="KAI5404702.1"/>
    </source>
</evidence>
<dbReference type="Pfam" id="PF02519">
    <property type="entry name" value="Auxin_inducible"/>
    <property type="match status" value="1"/>
</dbReference>
<dbReference type="Proteomes" id="UP001058974">
    <property type="component" value="Chromosome 5"/>
</dbReference>
<accession>A0A9D4WNA2</accession>
<dbReference type="Gramene" id="Psat05G0174800-T1">
    <property type="protein sequence ID" value="KAI5404702.1"/>
    <property type="gene ID" value="KIW84_051748"/>
</dbReference>
<proteinExistence type="inferred from homology"/>
<reference evidence="2 3" key="1">
    <citation type="journal article" date="2022" name="Nat. Genet.">
        <title>Improved pea reference genome and pan-genome highlight genomic features and evolutionary characteristics.</title>
        <authorList>
            <person name="Yang T."/>
            <person name="Liu R."/>
            <person name="Luo Y."/>
            <person name="Hu S."/>
            <person name="Wang D."/>
            <person name="Wang C."/>
            <person name="Pandey M.K."/>
            <person name="Ge S."/>
            <person name="Xu Q."/>
            <person name="Li N."/>
            <person name="Li G."/>
            <person name="Huang Y."/>
            <person name="Saxena R.K."/>
            <person name="Ji Y."/>
            <person name="Li M."/>
            <person name="Yan X."/>
            <person name="He Y."/>
            <person name="Liu Y."/>
            <person name="Wang X."/>
            <person name="Xiang C."/>
            <person name="Varshney R.K."/>
            <person name="Ding H."/>
            <person name="Gao S."/>
            <person name="Zong X."/>
        </authorList>
    </citation>
    <scope>NUCLEOTIDE SEQUENCE [LARGE SCALE GENOMIC DNA]</scope>
    <source>
        <strain evidence="2 3">cv. Zhongwan 6</strain>
    </source>
</reference>
<dbReference type="AlphaFoldDB" id="A0A9D4WNA2"/>
<comment type="similarity">
    <text evidence="1">Belongs to the ARG7 family.</text>
</comment>
<comment type="caution">
    <text evidence="2">The sequence shown here is derived from an EMBL/GenBank/DDBJ whole genome shotgun (WGS) entry which is preliminary data.</text>
</comment>
<organism evidence="2 3">
    <name type="scientific">Pisum sativum</name>
    <name type="common">Garden pea</name>
    <name type="synonym">Lathyrus oleraceus</name>
    <dbReference type="NCBI Taxonomy" id="3888"/>
    <lineage>
        <taxon>Eukaryota</taxon>
        <taxon>Viridiplantae</taxon>
        <taxon>Streptophyta</taxon>
        <taxon>Embryophyta</taxon>
        <taxon>Tracheophyta</taxon>
        <taxon>Spermatophyta</taxon>
        <taxon>Magnoliopsida</taxon>
        <taxon>eudicotyledons</taxon>
        <taxon>Gunneridae</taxon>
        <taxon>Pentapetalae</taxon>
        <taxon>rosids</taxon>
        <taxon>fabids</taxon>
        <taxon>Fabales</taxon>
        <taxon>Fabaceae</taxon>
        <taxon>Papilionoideae</taxon>
        <taxon>50 kb inversion clade</taxon>
        <taxon>NPAAA clade</taxon>
        <taxon>Hologalegina</taxon>
        <taxon>IRL clade</taxon>
        <taxon>Fabeae</taxon>
        <taxon>Lathyrus</taxon>
    </lineage>
</organism>
<dbReference type="Gramene" id="Psat5g052840.1">
    <property type="protein sequence ID" value="Psat5g052840.1.cds1"/>
    <property type="gene ID" value="Psat5g052840"/>
</dbReference>
<dbReference type="EMBL" id="JAMSHJ010000005">
    <property type="protein sequence ID" value="KAI5404702.1"/>
    <property type="molecule type" value="Genomic_DNA"/>
</dbReference>
<gene>
    <name evidence="2" type="ORF">KIW84_051748</name>
</gene>
<keyword evidence="3" id="KW-1185">Reference proteome</keyword>